<proteinExistence type="predicted"/>
<protein>
    <submittedName>
        <fullName evidence="1">Uncharacterized protein</fullName>
    </submittedName>
</protein>
<dbReference type="Proteomes" id="UP000887116">
    <property type="component" value="Unassembled WGS sequence"/>
</dbReference>
<accession>A0A8X6IRY2</accession>
<sequence>MVSETSMRWINPPLTESLPYDSRTYPSSFKALKHWNYSLEVQ</sequence>
<keyword evidence="2" id="KW-1185">Reference proteome</keyword>
<dbReference type="EMBL" id="BMAO01032422">
    <property type="protein sequence ID" value="GFQ82050.1"/>
    <property type="molecule type" value="Genomic_DNA"/>
</dbReference>
<reference evidence="1" key="1">
    <citation type="submission" date="2020-07" db="EMBL/GenBank/DDBJ databases">
        <title>Multicomponent nature underlies the extraordinary mechanical properties of spider dragline silk.</title>
        <authorList>
            <person name="Kono N."/>
            <person name="Nakamura H."/>
            <person name="Mori M."/>
            <person name="Yoshida Y."/>
            <person name="Ohtoshi R."/>
            <person name="Malay A.D."/>
            <person name="Moran D.A.P."/>
            <person name="Tomita M."/>
            <person name="Numata K."/>
            <person name="Arakawa K."/>
        </authorList>
    </citation>
    <scope>NUCLEOTIDE SEQUENCE</scope>
</reference>
<name>A0A8X6IRY2_TRICU</name>
<comment type="caution">
    <text evidence="1">The sequence shown here is derived from an EMBL/GenBank/DDBJ whole genome shotgun (WGS) entry which is preliminary data.</text>
</comment>
<feature type="non-terminal residue" evidence="1">
    <location>
        <position position="42"/>
    </location>
</feature>
<evidence type="ECO:0000313" key="1">
    <source>
        <dbReference type="EMBL" id="GFQ82050.1"/>
    </source>
</evidence>
<dbReference type="AlphaFoldDB" id="A0A8X6IRY2"/>
<organism evidence="1 2">
    <name type="scientific">Trichonephila clavata</name>
    <name type="common">Joro spider</name>
    <name type="synonym">Nephila clavata</name>
    <dbReference type="NCBI Taxonomy" id="2740835"/>
    <lineage>
        <taxon>Eukaryota</taxon>
        <taxon>Metazoa</taxon>
        <taxon>Ecdysozoa</taxon>
        <taxon>Arthropoda</taxon>
        <taxon>Chelicerata</taxon>
        <taxon>Arachnida</taxon>
        <taxon>Araneae</taxon>
        <taxon>Araneomorphae</taxon>
        <taxon>Entelegynae</taxon>
        <taxon>Araneoidea</taxon>
        <taxon>Nephilidae</taxon>
        <taxon>Trichonephila</taxon>
    </lineage>
</organism>
<gene>
    <name evidence="1" type="ORF">TNCT_118741</name>
</gene>
<evidence type="ECO:0000313" key="2">
    <source>
        <dbReference type="Proteomes" id="UP000887116"/>
    </source>
</evidence>